<sequence>MDQEALDSLIAKKPAAKRQRVHAFRKRQQSSNNKNSISRNTATAQSTNAATTAEANPSNRTADRQSRFRGKGRGRGKGSQLTGSRWVRNIVEWGFRIPFKNPHTLASISKGALRYKRKLSRESGKVLTDEVASLLAKKTIEEISAQGSRLLQPAINDTEKDWRPQTSLRPPQAQQKCGGAELQDGDPVVHLPHGPQNRLFDVPRPTGCIHAYYVLGPTIRVITEPVDFHQDSSPCLTMGQVPRNANLSIFGRPNNHGAWIQDQRREIVYDPIPIYHTSEDGNKHPGHDAEGSDNQDQGSSTGGEQATERWEDDVEMSRELYWESPVNVDRTAAGSPYSSTTSRTKESIIVDTEIMDIDSHPDKTCHSEPIVLEEQTDVMERALILARDARIGDIHLL</sequence>
<proteinExistence type="predicted"/>
<gene>
    <name evidence="2" type="ORF">AYI70_g9835</name>
</gene>
<feature type="compositionally biased region" description="Low complexity" evidence="1">
    <location>
        <begin position="40"/>
        <end position="56"/>
    </location>
</feature>
<feature type="compositionally biased region" description="Polar residues" evidence="1">
    <location>
        <begin position="29"/>
        <end position="39"/>
    </location>
</feature>
<dbReference type="Proteomes" id="UP000187283">
    <property type="component" value="Unassembled WGS sequence"/>
</dbReference>
<accession>A0A1R1X9J4</accession>
<protein>
    <submittedName>
        <fullName evidence="2">Uncharacterized protein</fullName>
    </submittedName>
</protein>
<feature type="compositionally biased region" description="Basic residues" evidence="1">
    <location>
        <begin position="67"/>
        <end position="76"/>
    </location>
</feature>
<comment type="caution">
    <text evidence="2">The sequence shown here is derived from an EMBL/GenBank/DDBJ whole genome shotgun (WGS) entry which is preliminary data.</text>
</comment>
<keyword evidence="3" id="KW-1185">Reference proteome</keyword>
<feature type="region of interest" description="Disordered" evidence="1">
    <location>
        <begin position="275"/>
        <end position="311"/>
    </location>
</feature>
<feature type="region of interest" description="Disordered" evidence="1">
    <location>
        <begin position="1"/>
        <end position="81"/>
    </location>
</feature>
<feature type="compositionally biased region" description="Basic residues" evidence="1">
    <location>
        <begin position="14"/>
        <end position="28"/>
    </location>
</feature>
<evidence type="ECO:0000313" key="2">
    <source>
        <dbReference type="EMBL" id="OMJ11269.1"/>
    </source>
</evidence>
<evidence type="ECO:0000256" key="1">
    <source>
        <dbReference type="SAM" id="MobiDB-lite"/>
    </source>
</evidence>
<dbReference type="OrthoDB" id="5768637at2759"/>
<dbReference type="AlphaFoldDB" id="A0A1R1X9J4"/>
<feature type="compositionally biased region" description="Basic and acidic residues" evidence="1">
    <location>
        <begin position="277"/>
        <end position="290"/>
    </location>
</feature>
<evidence type="ECO:0000313" key="3">
    <source>
        <dbReference type="Proteomes" id="UP000187283"/>
    </source>
</evidence>
<feature type="compositionally biased region" description="Polar residues" evidence="1">
    <location>
        <begin position="292"/>
        <end position="304"/>
    </location>
</feature>
<name>A0A1R1X9J4_9FUNG</name>
<organism evidence="2 3">
    <name type="scientific">Smittium culicis</name>
    <dbReference type="NCBI Taxonomy" id="133412"/>
    <lineage>
        <taxon>Eukaryota</taxon>
        <taxon>Fungi</taxon>
        <taxon>Fungi incertae sedis</taxon>
        <taxon>Zoopagomycota</taxon>
        <taxon>Kickxellomycotina</taxon>
        <taxon>Harpellomycetes</taxon>
        <taxon>Harpellales</taxon>
        <taxon>Legeriomycetaceae</taxon>
        <taxon>Smittium</taxon>
    </lineage>
</organism>
<feature type="region of interest" description="Disordered" evidence="1">
    <location>
        <begin position="161"/>
        <end position="181"/>
    </location>
</feature>
<dbReference type="EMBL" id="LSSN01004580">
    <property type="protein sequence ID" value="OMJ11269.1"/>
    <property type="molecule type" value="Genomic_DNA"/>
</dbReference>
<reference evidence="2 3" key="1">
    <citation type="submission" date="2017-01" db="EMBL/GenBank/DDBJ databases">
        <authorList>
            <person name="Mah S.A."/>
            <person name="Swanson W.J."/>
            <person name="Moy G.W."/>
            <person name="Vacquier V.D."/>
        </authorList>
    </citation>
    <scope>NUCLEOTIDE SEQUENCE [LARGE SCALE GENOMIC DNA]</scope>
    <source>
        <strain evidence="2 3">GSMNP</strain>
    </source>
</reference>
<feature type="compositionally biased region" description="Polar residues" evidence="1">
    <location>
        <begin position="164"/>
        <end position="175"/>
    </location>
</feature>